<evidence type="ECO:0000313" key="1">
    <source>
        <dbReference type="EMBL" id="KAF3845097.1"/>
    </source>
</evidence>
<keyword evidence="2" id="KW-1185">Reference proteome</keyword>
<organism evidence="1 2">
    <name type="scientific">Dissostichus mawsoni</name>
    <name type="common">Antarctic cod</name>
    <dbReference type="NCBI Taxonomy" id="36200"/>
    <lineage>
        <taxon>Eukaryota</taxon>
        <taxon>Metazoa</taxon>
        <taxon>Chordata</taxon>
        <taxon>Craniata</taxon>
        <taxon>Vertebrata</taxon>
        <taxon>Euteleostomi</taxon>
        <taxon>Actinopterygii</taxon>
        <taxon>Neopterygii</taxon>
        <taxon>Teleostei</taxon>
        <taxon>Neoteleostei</taxon>
        <taxon>Acanthomorphata</taxon>
        <taxon>Eupercaria</taxon>
        <taxon>Perciformes</taxon>
        <taxon>Notothenioidei</taxon>
        <taxon>Nototheniidae</taxon>
        <taxon>Dissostichus</taxon>
    </lineage>
</organism>
<dbReference type="Proteomes" id="UP000518266">
    <property type="component" value="Unassembled WGS sequence"/>
</dbReference>
<evidence type="ECO:0000313" key="2">
    <source>
        <dbReference type="Proteomes" id="UP000518266"/>
    </source>
</evidence>
<dbReference type="AlphaFoldDB" id="A0A7J5Y944"/>
<comment type="caution">
    <text evidence="1">The sequence shown here is derived from an EMBL/GenBank/DDBJ whole genome shotgun (WGS) entry which is preliminary data.</text>
</comment>
<sequence>MPITTQVEYNSIVISDYCPVLLKLRFPENILRQRGEGGLSLPNYLYYYWAANIHKLMFWVDVTDESPVWSVMEQHSSNPVSLCSFICAPLPWSKNYWTNNPVIQGSLKIWTQFRIHFKHKQALIASPILANVHFSPSLTDPSFRLWHGRGIRCVKDLFKNVHFISFEQLKKDFNIPQSCFFRYLQIRSYVRTHFSLAAPQSTWIDDCLNMDPCDRETRITTDQAEAVAFSTLFARRLILFSWKKAAPPSHKRWVEEVMSHLKLEQLKHTTRGSIAKYYKVWQPFLSYFENEFSNIKITLTRPLAVIVSRASILSHALPPLVAMLQAWMFQRWAQEGRRQADYTSGFPDQSCYSWPGPLQIRPLRLLLQDDALSARRYSSFHSIT</sequence>
<gene>
    <name evidence="1" type="ORF">F7725_008260</name>
</gene>
<dbReference type="OrthoDB" id="8953973at2759"/>
<name>A0A7J5Y944_DISMA</name>
<accession>A0A7J5Y944</accession>
<proteinExistence type="predicted"/>
<protein>
    <submittedName>
        <fullName evidence="1">Uncharacterized protein</fullName>
    </submittedName>
</protein>
<dbReference type="EMBL" id="JAAKFY010000015">
    <property type="protein sequence ID" value="KAF3845097.1"/>
    <property type="molecule type" value="Genomic_DNA"/>
</dbReference>
<reference evidence="1 2" key="1">
    <citation type="submission" date="2020-03" db="EMBL/GenBank/DDBJ databases">
        <title>Dissostichus mawsoni Genome sequencing and assembly.</title>
        <authorList>
            <person name="Park H."/>
        </authorList>
    </citation>
    <scope>NUCLEOTIDE SEQUENCE [LARGE SCALE GENOMIC DNA]</scope>
    <source>
        <strain evidence="1">DM0001</strain>
        <tissue evidence="1">Muscle</tissue>
    </source>
</reference>